<comment type="subcellular location">
    <subcellularLocation>
        <location evidence="2">Membrane</location>
        <topology evidence="2">Lipid-anchor</topology>
        <topology evidence="2">GPI-anchor</topology>
    </subcellularLocation>
    <subcellularLocation>
        <location evidence="1">Membrane</location>
        <topology evidence="1">Multi-pass membrane protein</topology>
    </subcellularLocation>
    <subcellularLocation>
        <location evidence="3">Secreted</location>
    </subcellularLocation>
</comment>
<evidence type="ECO:0000256" key="7">
    <source>
        <dbReference type="ARBA" id="ARBA00022692"/>
    </source>
</evidence>
<keyword evidence="6" id="KW-0325">Glycoprotein</keyword>
<evidence type="ECO:0000256" key="8">
    <source>
        <dbReference type="ARBA" id="ARBA00022729"/>
    </source>
</evidence>
<keyword evidence="11" id="KW-1015">Disulfide bond</keyword>
<evidence type="ECO:0000256" key="5">
    <source>
        <dbReference type="ARBA" id="ARBA00022525"/>
    </source>
</evidence>
<evidence type="ECO:0000256" key="13">
    <source>
        <dbReference type="ARBA" id="ARBA00038359"/>
    </source>
</evidence>
<keyword evidence="5" id="KW-0964">Secreted</keyword>
<dbReference type="InterPro" id="IPR049326">
    <property type="entry name" value="Rhodopsin_dom_fungi"/>
</dbReference>
<keyword evidence="6" id="KW-0336">GPI-anchor</keyword>
<evidence type="ECO:0000256" key="6">
    <source>
        <dbReference type="ARBA" id="ARBA00022622"/>
    </source>
</evidence>
<evidence type="ECO:0000256" key="10">
    <source>
        <dbReference type="ARBA" id="ARBA00023136"/>
    </source>
</evidence>
<dbReference type="GO" id="GO:0005576">
    <property type="term" value="C:extracellular region"/>
    <property type="evidence" value="ECO:0007669"/>
    <property type="project" value="UniProtKB-SubCell"/>
</dbReference>
<dbReference type="AlphaFoldDB" id="A0A9N9LQ05"/>
<feature type="transmembrane region" description="Helical" evidence="15">
    <location>
        <begin position="211"/>
        <end position="241"/>
    </location>
</feature>
<evidence type="ECO:0000256" key="12">
    <source>
        <dbReference type="ARBA" id="ARBA00023288"/>
    </source>
</evidence>
<feature type="transmembrane region" description="Helical" evidence="15">
    <location>
        <begin position="261"/>
        <end position="282"/>
    </location>
</feature>
<comment type="similarity">
    <text evidence="4">Belongs to the RBT5 family.</text>
</comment>
<feature type="transmembrane region" description="Helical" evidence="15">
    <location>
        <begin position="101"/>
        <end position="120"/>
    </location>
</feature>
<keyword evidence="7 15" id="KW-0812">Transmembrane</keyword>
<organism evidence="19 20">
    <name type="scientific">Hymenoscyphus albidus</name>
    <dbReference type="NCBI Taxonomy" id="595503"/>
    <lineage>
        <taxon>Eukaryota</taxon>
        <taxon>Fungi</taxon>
        <taxon>Dikarya</taxon>
        <taxon>Ascomycota</taxon>
        <taxon>Pezizomycotina</taxon>
        <taxon>Leotiomycetes</taxon>
        <taxon>Helotiales</taxon>
        <taxon>Helotiaceae</taxon>
        <taxon>Hymenoscyphus</taxon>
    </lineage>
</organism>
<feature type="domain" description="Rhodopsin" evidence="18">
    <location>
        <begin position="116"/>
        <end position="356"/>
    </location>
</feature>
<feature type="transmembrane region" description="Helical" evidence="15">
    <location>
        <begin position="173"/>
        <end position="199"/>
    </location>
</feature>
<evidence type="ECO:0000259" key="18">
    <source>
        <dbReference type="Pfam" id="PF20684"/>
    </source>
</evidence>
<evidence type="ECO:0000256" key="9">
    <source>
        <dbReference type="ARBA" id="ARBA00022989"/>
    </source>
</evidence>
<evidence type="ECO:0008006" key="21">
    <source>
        <dbReference type="Google" id="ProtNLM"/>
    </source>
</evidence>
<feature type="signal peptide" evidence="16">
    <location>
        <begin position="1"/>
        <end position="18"/>
    </location>
</feature>
<feature type="transmembrane region" description="Helical" evidence="15">
    <location>
        <begin position="294"/>
        <end position="313"/>
    </location>
</feature>
<feature type="domain" description="CFEM" evidence="17">
    <location>
        <begin position="26"/>
        <end position="89"/>
    </location>
</feature>
<keyword evidence="9 15" id="KW-1133">Transmembrane helix</keyword>
<name>A0A9N9LQ05_9HELO</name>
<dbReference type="OrthoDB" id="2496787at2759"/>
<evidence type="ECO:0000256" key="11">
    <source>
        <dbReference type="ARBA" id="ARBA00023157"/>
    </source>
</evidence>
<evidence type="ECO:0000313" key="20">
    <source>
        <dbReference type="Proteomes" id="UP000701801"/>
    </source>
</evidence>
<dbReference type="InterPro" id="IPR052337">
    <property type="entry name" value="SAT4-like"/>
</dbReference>
<dbReference type="InterPro" id="IPR008427">
    <property type="entry name" value="Extracellular_membr_CFEM_dom"/>
</dbReference>
<dbReference type="PANTHER" id="PTHR33048:SF143">
    <property type="entry name" value="EXTRACELLULAR MEMBRANE PROTEIN CFEM DOMAIN-CONTAINING PROTEIN-RELATED"/>
    <property type="match status" value="1"/>
</dbReference>
<evidence type="ECO:0000256" key="16">
    <source>
        <dbReference type="SAM" id="SignalP"/>
    </source>
</evidence>
<keyword evidence="8 16" id="KW-0732">Signal</keyword>
<evidence type="ECO:0000256" key="3">
    <source>
        <dbReference type="ARBA" id="ARBA00004613"/>
    </source>
</evidence>
<sequence>MRSCLSLVIFALLTSALAQVNTLNPLDSLSPCALNCTEIKILASDCQISNLTCLCENAPLQAEIARCALISCSILEALQLKNSSTVLCNIPIRSRTYEFKVVVITLGTASGVVVFLRILSKYLAQQPLWYDDFAILFTLFAGIPSSVLGSHSLPKNGVGKDIWTVPAHQITEFIRIFYIMEIMYFSHIATMKLPVLFFYWKIFPHGRIKYLIWATILFVFVYGTTFIFLGIFQCSPISFFWTNWDGEHEGKCFNSNAMTRANAGIGIALEIWMLALPMQQVFKLNLHWKKKIGVAMMFSVGLFVTIVSCLRLKSLVKFTYSDNPTWDNFDVGLWSTIEINVGIFCACMPSLRLLVRTFPRISGSSGSQSKRKSNRYTGDGIRPKTPPTRKVAVEGDLESTIIGSSDYGIELERSTRTLSKLDDEPIDRLR</sequence>
<keyword evidence="10 15" id="KW-0472">Membrane</keyword>
<keyword evidence="20" id="KW-1185">Reference proteome</keyword>
<dbReference type="Proteomes" id="UP000701801">
    <property type="component" value="Unassembled WGS sequence"/>
</dbReference>
<dbReference type="EMBL" id="CAJVRM010000299">
    <property type="protein sequence ID" value="CAG8979220.1"/>
    <property type="molecule type" value="Genomic_DNA"/>
</dbReference>
<comment type="caution">
    <text evidence="19">The sequence shown here is derived from an EMBL/GenBank/DDBJ whole genome shotgun (WGS) entry which is preliminary data.</text>
</comment>
<dbReference type="Pfam" id="PF20684">
    <property type="entry name" value="Fung_rhodopsin"/>
    <property type="match status" value="1"/>
</dbReference>
<protein>
    <recommendedName>
        <fullName evidence="21">Extracellular membrane protein CFEM domain-containing protein</fullName>
    </recommendedName>
</protein>
<dbReference type="Pfam" id="PF05730">
    <property type="entry name" value="CFEM"/>
    <property type="match status" value="1"/>
</dbReference>
<gene>
    <name evidence="19" type="ORF">HYALB_00011277</name>
</gene>
<evidence type="ECO:0000256" key="1">
    <source>
        <dbReference type="ARBA" id="ARBA00004141"/>
    </source>
</evidence>
<accession>A0A9N9LQ05</accession>
<proteinExistence type="inferred from homology"/>
<evidence type="ECO:0000256" key="4">
    <source>
        <dbReference type="ARBA" id="ARBA00010031"/>
    </source>
</evidence>
<feature type="region of interest" description="Disordered" evidence="14">
    <location>
        <begin position="361"/>
        <end position="389"/>
    </location>
</feature>
<reference evidence="19" key="1">
    <citation type="submission" date="2021-07" db="EMBL/GenBank/DDBJ databases">
        <authorList>
            <person name="Durling M."/>
        </authorList>
    </citation>
    <scope>NUCLEOTIDE SEQUENCE</scope>
</reference>
<keyword evidence="12" id="KW-0449">Lipoprotein</keyword>
<dbReference type="GO" id="GO:0098552">
    <property type="term" value="C:side of membrane"/>
    <property type="evidence" value="ECO:0007669"/>
    <property type="project" value="UniProtKB-KW"/>
</dbReference>
<evidence type="ECO:0000313" key="19">
    <source>
        <dbReference type="EMBL" id="CAG8979220.1"/>
    </source>
</evidence>
<feature type="chain" id="PRO_5040286963" description="Extracellular membrane protein CFEM domain-containing protein" evidence="16">
    <location>
        <begin position="19"/>
        <end position="430"/>
    </location>
</feature>
<evidence type="ECO:0000256" key="15">
    <source>
        <dbReference type="SAM" id="Phobius"/>
    </source>
</evidence>
<evidence type="ECO:0000259" key="17">
    <source>
        <dbReference type="Pfam" id="PF05730"/>
    </source>
</evidence>
<evidence type="ECO:0000256" key="14">
    <source>
        <dbReference type="SAM" id="MobiDB-lite"/>
    </source>
</evidence>
<dbReference type="PANTHER" id="PTHR33048">
    <property type="entry name" value="PTH11-LIKE INTEGRAL MEMBRANE PROTEIN (AFU_ORTHOLOGUE AFUA_5G11245)"/>
    <property type="match status" value="1"/>
</dbReference>
<feature type="transmembrane region" description="Helical" evidence="15">
    <location>
        <begin position="132"/>
        <end position="153"/>
    </location>
</feature>
<evidence type="ECO:0000256" key="2">
    <source>
        <dbReference type="ARBA" id="ARBA00004589"/>
    </source>
</evidence>
<comment type="similarity">
    <text evidence="13">Belongs to the SAT4 family.</text>
</comment>